<dbReference type="Pfam" id="PF02737">
    <property type="entry name" value="3HCDH_N"/>
    <property type="match status" value="1"/>
</dbReference>
<dbReference type="RefSeq" id="WP_127123135.1">
    <property type="nucleotide sequence ID" value="NZ_BHXQ01000005.1"/>
</dbReference>
<feature type="binding site" evidence="3">
    <location>
        <position position="34"/>
    </location>
    <ligand>
        <name>NAD(+)</name>
        <dbReference type="ChEBI" id="CHEBI:57540"/>
    </ligand>
</feature>
<dbReference type="EMBL" id="BHXQ01000005">
    <property type="protein sequence ID" value="GCC52476.1"/>
    <property type="molecule type" value="Genomic_DNA"/>
</dbReference>
<dbReference type="OrthoDB" id="9771883at2"/>
<gene>
    <name evidence="7" type="ORF">SanaruYs_27130</name>
</gene>
<dbReference type="Gene3D" id="1.10.1040.10">
    <property type="entry name" value="N-(1-d-carboxylethyl)-l-norvaline Dehydrogenase, domain 2"/>
    <property type="match status" value="1"/>
</dbReference>
<accession>A0A401UC47</accession>
<evidence type="ECO:0000256" key="4">
    <source>
        <dbReference type="PIRSR" id="PIRSR000105-3"/>
    </source>
</evidence>
<dbReference type="InterPro" id="IPR013328">
    <property type="entry name" value="6PGD_dom2"/>
</dbReference>
<name>A0A401UC47_9BACT</name>
<dbReference type="SUPFAM" id="SSF51735">
    <property type="entry name" value="NAD(P)-binding Rossmann-fold domains"/>
    <property type="match status" value="1"/>
</dbReference>
<feature type="domain" description="3-hydroxyacyl-CoA dehydrogenase NAD binding" evidence="6">
    <location>
        <begin position="7"/>
        <end position="182"/>
    </location>
</feature>
<dbReference type="PANTHER" id="PTHR48075">
    <property type="entry name" value="3-HYDROXYACYL-COA DEHYDROGENASE FAMILY PROTEIN"/>
    <property type="match status" value="1"/>
</dbReference>
<evidence type="ECO:0000256" key="3">
    <source>
        <dbReference type="PIRSR" id="PIRSR000105-2"/>
    </source>
</evidence>
<dbReference type="FunFam" id="3.40.50.720:FF:000009">
    <property type="entry name" value="Fatty oxidation complex, alpha subunit"/>
    <property type="match status" value="1"/>
</dbReference>
<keyword evidence="8" id="KW-1185">Reference proteome</keyword>
<dbReference type="GO" id="GO:0006635">
    <property type="term" value="P:fatty acid beta-oxidation"/>
    <property type="evidence" value="ECO:0007669"/>
    <property type="project" value="TreeGrafter"/>
</dbReference>
<dbReference type="Pfam" id="PF00725">
    <property type="entry name" value="3HCDH"/>
    <property type="match status" value="1"/>
</dbReference>
<dbReference type="InterPro" id="IPR022694">
    <property type="entry name" value="3-OHacyl-CoA_DH"/>
</dbReference>
<keyword evidence="3" id="KW-0520">NAD</keyword>
<dbReference type="InterPro" id="IPR006108">
    <property type="entry name" value="3HC_DH_C"/>
</dbReference>
<feature type="binding site" evidence="3">
    <location>
        <position position="118"/>
    </location>
    <ligand>
        <name>NAD(+)</name>
        <dbReference type="ChEBI" id="CHEBI:57540"/>
    </ligand>
</feature>
<dbReference type="GO" id="GO:0008691">
    <property type="term" value="F:3-hydroxybutyryl-CoA dehydrogenase activity"/>
    <property type="evidence" value="ECO:0007669"/>
    <property type="project" value="TreeGrafter"/>
</dbReference>
<dbReference type="InterPro" id="IPR008927">
    <property type="entry name" value="6-PGluconate_DH-like_C_sf"/>
</dbReference>
<proteinExistence type="predicted"/>
<evidence type="ECO:0000313" key="7">
    <source>
        <dbReference type="EMBL" id="GCC52476.1"/>
    </source>
</evidence>
<feature type="domain" description="3-hydroxyacyl-CoA dehydrogenase C-terminal" evidence="5">
    <location>
        <begin position="185"/>
        <end position="281"/>
    </location>
</feature>
<dbReference type="Gene3D" id="3.40.50.720">
    <property type="entry name" value="NAD(P)-binding Rossmann-like Domain"/>
    <property type="match status" value="1"/>
</dbReference>
<protein>
    <submittedName>
        <fullName evidence="7">3-hydroxybutyryl-CoA dehydrogenase</fullName>
    </submittedName>
</protein>
<sequence>MKNIKTILVAGAGTMGQGIAQVCAQAGYAVYLFDVQPEFIQRGLLNIDKSLSLLVGKNKLTQEESVAIAGRIKGTETVDVPADLVVEAIVEDAEAKRKLFTAIEKVVSPSAILTSNTSSIPITQLAASLRHPERLAGLHFFNPAPVMKLVEIISGVATDHVVIEKLQEFVKAIGKVSVIANDAPGFIVNRVARHFYVEALKLVEEGVATHQQVDELLRASGFRMGAFELMDLIGIDINFSVTSSLYNGFHQEPRFRPSRVQEQKVLAGHLGKKSGKGFYDYSKS</sequence>
<feature type="binding site" evidence="3">
    <location>
        <position position="91"/>
    </location>
    <ligand>
        <name>NAD(+)</name>
        <dbReference type="ChEBI" id="CHEBI:57540"/>
    </ligand>
</feature>
<keyword evidence="1" id="KW-0560">Oxidoreductase</keyword>
<evidence type="ECO:0000259" key="5">
    <source>
        <dbReference type="Pfam" id="PF00725"/>
    </source>
</evidence>
<feature type="binding site" evidence="3">
    <location>
        <begin position="11"/>
        <end position="16"/>
    </location>
    <ligand>
        <name>NAD(+)</name>
        <dbReference type="ChEBI" id="CHEBI:57540"/>
    </ligand>
</feature>
<evidence type="ECO:0000256" key="1">
    <source>
        <dbReference type="ARBA" id="ARBA00023002"/>
    </source>
</evidence>
<feature type="binding site" evidence="4">
    <location>
        <position position="118"/>
    </location>
    <ligand>
        <name>CoA</name>
        <dbReference type="ChEBI" id="CHEBI:57287"/>
    </ligand>
</feature>
<feature type="binding site" evidence="4">
    <location>
        <position position="50"/>
    </location>
    <ligand>
        <name>CoA</name>
        <dbReference type="ChEBI" id="CHEBI:57287"/>
    </ligand>
</feature>
<dbReference type="Proteomes" id="UP000288227">
    <property type="component" value="Unassembled WGS sequence"/>
</dbReference>
<dbReference type="GO" id="GO:0070403">
    <property type="term" value="F:NAD+ binding"/>
    <property type="evidence" value="ECO:0007669"/>
    <property type="project" value="InterPro"/>
</dbReference>
<dbReference type="AlphaFoldDB" id="A0A401UC47"/>
<dbReference type="SUPFAM" id="SSF48179">
    <property type="entry name" value="6-phosphogluconate dehydrogenase C-terminal domain-like"/>
    <property type="match status" value="1"/>
</dbReference>
<evidence type="ECO:0000259" key="6">
    <source>
        <dbReference type="Pfam" id="PF02737"/>
    </source>
</evidence>
<dbReference type="InterPro" id="IPR036291">
    <property type="entry name" value="NAD(P)-bd_dom_sf"/>
</dbReference>
<dbReference type="PIRSF" id="PIRSF000105">
    <property type="entry name" value="HCDH"/>
    <property type="match status" value="1"/>
</dbReference>
<feature type="binding site" evidence="3">
    <location>
        <position position="142"/>
    </location>
    <ligand>
        <name>NAD(+)</name>
        <dbReference type="ChEBI" id="CHEBI:57540"/>
    </ligand>
</feature>
<feature type="binding site" evidence="3">
    <location>
        <position position="96"/>
    </location>
    <ligand>
        <name>NAD(+)</name>
        <dbReference type="ChEBI" id="CHEBI:57540"/>
    </ligand>
</feature>
<reference evidence="7 8" key="1">
    <citation type="submission" date="2018-11" db="EMBL/GenBank/DDBJ databases">
        <title>Chryseotalea sanarue gen. nov., sp., nov., a member of the family Cytophagaceae, isolated from a brackish lake in Hamamatsu Japan.</title>
        <authorList>
            <person name="Maejima Y."/>
            <person name="Iino T."/>
            <person name="Muraguchi Y."/>
            <person name="Fukuda K."/>
            <person name="Ohkuma M."/>
            <person name="Moriuchi R."/>
            <person name="Dohra H."/>
            <person name="Kimbara K."/>
            <person name="Shintani M."/>
        </authorList>
    </citation>
    <scope>NUCLEOTIDE SEQUENCE [LARGE SCALE GENOMIC DNA]</scope>
    <source>
        <strain evidence="7 8">Ys</strain>
    </source>
</reference>
<feature type="binding site" evidence="4">
    <location>
        <position position="57"/>
    </location>
    <ligand>
        <name>CoA</name>
        <dbReference type="ChEBI" id="CHEBI:57287"/>
    </ligand>
</feature>
<dbReference type="InterPro" id="IPR006176">
    <property type="entry name" value="3-OHacyl-CoA_DH_NAD-bd"/>
</dbReference>
<dbReference type="PANTHER" id="PTHR48075:SF5">
    <property type="entry name" value="3-HYDROXYBUTYRYL-COA DEHYDROGENASE"/>
    <property type="match status" value="1"/>
</dbReference>
<organism evidence="7 8">
    <name type="scientific">Chryseotalea sanaruensis</name>
    <dbReference type="NCBI Taxonomy" id="2482724"/>
    <lineage>
        <taxon>Bacteria</taxon>
        <taxon>Pseudomonadati</taxon>
        <taxon>Bacteroidota</taxon>
        <taxon>Cytophagia</taxon>
        <taxon>Cytophagales</taxon>
        <taxon>Chryseotaleaceae</taxon>
        <taxon>Chryseotalea</taxon>
    </lineage>
</organism>
<evidence type="ECO:0000256" key="2">
    <source>
        <dbReference type="PIRSR" id="PIRSR000105-1"/>
    </source>
</evidence>
<feature type="site" description="Important for catalytic activity" evidence="2">
    <location>
        <position position="139"/>
    </location>
</feature>
<feature type="binding site" evidence="3">
    <location>
        <position position="273"/>
    </location>
    <ligand>
        <name>NAD(+)</name>
        <dbReference type="ChEBI" id="CHEBI:57540"/>
    </ligand>
</feature>
<evidence type="ECO:0000313" key="8">
    <source>
        <dbReference type="Proteomes" id="UP000288227"/>
    </source>
</evidence>
<comment type="caution">
    <text evidence="7">The sequence shown here is derived from an EMBL/GenBank/DDBJ whole genome shotgun (WGS) entry which is preliminary data.</text>
</comment>